<dbReference type="Pfam" id="PF25212">
    <property type="entry name" value="HVO_A0114"/>
    <property type="match status" value="1"/>
</dbReference>
<dbReference type="InterPro" id="IPR036390">
    <property type="entry name" value="WH_DNA-bd_sf"/>
</dbReference>
<organism evidence="1 2">
    <name type="scientific">Candidatus Thiothrix phosphatis</name>
    <dbReference type="NCBI Taxonomy" id="3112415"/>
    <lineage>
        <taxon>Bacteria</taxon>
        <taxon>Pseudomonadati</taxon>
        <taxon>Pseudomonadota</taxon>
        <taxon>Gammaproteobacteria</taxon>
        <taxon>Thiotrichales</taxon>
        <taxon>Thiotrichaceae</taxon>
        <taxon>Thiothrix</taxon>
    </lineage>
</organism>
<name>A0ABU6CZP8_9GAMM</name>
<gene>
    <name evidence="1" type="ORF">VSS37_11180</name>
</gene>
<evidence type="ECO:0000313" key="1">
    <source>
        <dbReference type="EMBL" id="MEB4591544.1"/>
    </source>
</evidence>
<dbReference type="Proteomes" id="UP001308005">
    <property type="component" value="Unassembled WGS sequence"/>
</dbReference>
<comment type="caution">
    <text evidence="1">The sequence shown here is derived from an EMBL/GenBank/DDBJ whole genome shotgun (WGS) entry which is preliminary data.</text>
</comment>
<proteinExistence type="predicted"/>
<dbReference type="SUPFAM" id="SSF46785">
    <property type="entry name" value="Winged helix' DNA-binding domain"/>
    <property type="match status" value="1"/>
</dbReference>
<dbReference type="EMBL" id="JAYMYJ010000106">
    <property type="protein sequence ID" value="MEB4591544.1"/>
    <property type="molecule type" value="Genomic_DNA"/>
</dbReference>
<dbReference type="RefSeq" id="WP_324695225.1">
    <property type="nucleotide sequence ID" value="NZ_JAYMYJ010000106.1"/>
</dbReference>
<sequence length="123" mass="14013">MTKTERTLEIKILTEEQAMQASATRFLDAWNKGEYAGEYLTFTSPGMFFEVINARRWDLVVKLQKLGKTSIRELAKQVQRDVRRVHDDIKILIEHGIVEQDAGGICVPYDTIHADFTLTAEAA</sequence>
<reference evidence="2" key="1">
    <citation type="submission" date="2023-07" db="EMBL/GenBank/DDBJ databases">
        <title>The carbon used by Thiothrix.</title>
        <authorList>
            <person name="Chen L."/>
        </authorList>
    </citation>
    <scope>NUCLEOTIDE SEQUENCE [LARGE SCALE GENOMIC DNA]</scope>
</reference>
<protein>
    <submittedName>
        <fullName evidence="1">Transcriptional regulator</fullName>
    </submittedName>
</protein>
<evidence type="ECO:0000313" key="2">
    <source>
        <dbReference type="Proteomes" id="UP001308005"/>
    </source>
</evidence>
<accession>A0ABU6CZP8</accession>
<keyword evidence="2" id="KW-1185">Reference proteome</keyword>